<comment type="subcellular location">
    <subcellularLocation>
        <location evidence="1">Mitochondrion membrane</location>
        <topology evidence="1">Multi-pass membrane protein</topology>
    </subcellularLocation>
</comment>
<organism evidence="12 13">
    <name type="scientific">Asterophora parasitica</name>
    <dbReference type="NCBI Taxonomy" id="117018"/>
    <lineage>
        <taxon>Eukaryota</taxon>
        <taxon>Fungi</taxon>
        <taxon>Dikarya</taxon>
        <taxon>Basidiomycota</taxon>
        <taxon>Agaricomycotina</taxon>
        <taxon>Agaricomycetes</taxon>
        <taxon>Agaricomycetidae</taxon>
        <taxon>Agaricales</taxon>
        <taxon>Tricholomatineae</taxon>
        <taxon>Lyophyllaceae</taxon>
        <taxon>Asterophora</taxon>
    </lineage>
</organism>
<dbReference type="GO" id="GO:0031966">
    <property type="term" value="C:mitochondrial membrane"/>
    <property type="evidence" value="ECO:0007669"/>
    <property type="project" value="UniProtKB-SubCell"/>
</dbReference>
<keyword evidence="6 11" id="KW-1133">Transmembrane helix</keyword>
<evidence type="ECO:0000256" key="1">
    <source>
        <dbReference type="ARBA" id="ARBA00004225"/>
    </source>
</evidence>
<evidence type="ECO:0000256" key="11">
    <source>
        <dbReference type="SAM" id="Phobius"/>
    </source>
</evidence>
<dbReference type="GO" id="GO:0022857">
    <property type="term" value="F:transmembrane transporter activity"/>
    <property type="evidence" value="ECO:0007669"/>
    <property type="project" value="TreeGrafter"/>
</dbReference>
<reference evidence="12" key="1">
    <citation type="submission" date="2020-07" db="EMBL/GenBank/DDBJ databases">
        <authorList>
            <person name="Nieuwenhuis M."/>
            <person name="Van De Peppel L.J.J."/>
        </authorList>
    </citation>
    <scope>NUCLEOTIDE SEQUENCE</scope>
    <source>
        <strain evidence="12">AP01</strain>
        <tissue evidence="12">Mycelium</tissue>
    </source>
</reference>
<evidence type="ECO:0000256" key="10">
    <source>
        <dbReference type="RuleBase" id="RU000488"/>
    </source>
</evidence>
<dbReference type="PANTHER" id="PTHR45624:SF10">
    <property type="entry name" value="SLC (SOLUTE CARRIER) HOMOLOG"/>
    <property type="match status" value="1"/>
</dbReference>
<evidence type="ECO:0000313" key="13">
    <source>
        <dbReference type="Proteomes" id="UP000775547"/>
    </source>
</evidence>
<evidence type="ECO:0000256" key="3">
    <source>
        <dbReference type="ARBA" id="ARBA00022448"/>
    </source>
</evidence>
<dbReference type="Pfam" id="PF00153">
    <property type="entry name" value="Mito_carr"/>
    <property type="match status" value="1"/>
</dbReference>
<evidence type="ECO:0000256" key="4">
    <source>
        <dbReference type="ARBA" id="ARBA00022692"/>
    </source>
</evidence>
<keyword evidence="7" id="KW-0496">Mitochondrion</keyword>
<dbReference type="OrthoDB" id="14252at2759"/>
<comment type="similarity">
    <text evidence="2 10">Belongs to the mitochondrial carrier (TC 2.A.29) family.</text>
</comment>
<evidence type="ECO:0000256" key="2">
    <source>
        <dbReference type="ARBA" id="ARBA00006375"/>
    </source>
</evidence>
<gene>
    <name evidence="12" type="ORF">DXG03_005540</name>
</gene>
<dbReference type="PROSITE" id="PS50920">
    <property type="entry name" value="SOLCAR"/>
    <property type="match status" value="1"/>
</dbReference>
<feature type="transmembrane region" description="Helical" evidence="11">
    <location>
        <begin position="20"/>
        <end position="41"/>
    </location>
</feature>
<reference evidence="12" key="2">
    <citation type="submission" date="2021-10" db="EMBL/GenBank/DDBJ databases">
        <title>Phylogenomics reveals ancestral predisposition of the termite-cultivated fungus Termitomyces towards a domesticated lifestyle.</title>
        <authorList>
            <person name="Auxier B."/>
            <person name="Grum-Grzhimaylo A."/>
            <person name="Cardenas M.E."/>
            <person name="Lodge J.D."/>
            <person name="Laessoe T."/>
            <person name="Pedersen O."/>
            <person name="Smith M.E."/>
            <person name="Kuyper T.W."/>
            <person name="Franco-Molano E.A."/>
            <person name="Baroni T.J."/>
            <person name="Aanen D.K."/>
        </authorList>
    </citation>
    <scope>NUCLEOTIDE SEQUENCE</scope>
    <source>
        <strain evidence="12">AP01</strain>
        <tissue evidence="12">Mycelium</tissue>
    </source>
</reference>
<proteinExistence type="inferred from homology"/>
<comment type="caution">
    <text evidence="12">The sequence shown here is derived from an EMBL/GenBank/DDBJ whole genome shotgun (WGS) entry which is preliminary data.</text>
</comment>
<dbReference type="Proteomes" id="UP000775547">
    <property type="component" value="Unassembled WGS sequence"/>
</dbReference>
<evidence type="ECO:0000256" key="5">
    <source>
        <dbReference type="ARBA" id="ARBA00022737"/>
    </source>
</evidence>
<keyword evidence="13" id="KW-1185">Reference proteome</keyword>
<keyword evidence="3 10" id="KW-0813">Transport</keyword>
<dbReference type="Gene3D" id="1.50.40.10">
    <property type="entry name" value="Mitochondrial carrier domain"/>
    <property type="match status" value="1"/>
</dbReference>
<dbReference type="PANTHER" id="PTHR45624">
    <property type="entry name" value="MITOCHONDRIAL BASIC AMINO ACIDS TRANSPORTER-RELATED"/>
    <property type="match status" value="1"/>
</dbReference>
<dbReference type="InterPro" id="IPR023395">
    <property type="entry name" value="MCP_dom_sf"/>
</dbReference>
<dbReference type="SUPFAM" id="SSF103506">
    <property type="entry name" value="Mitochondrial carrier"/>
    <property type="match status" value="1"/>
</dbReference>
<evidence type="ECO:0000256" key="6">
    <source>
        <dbReference type="ARBA" id="ARBA00022989"/>
    </source>
</evidence>
<dbReference type="InterPro" id="IPR018108">
    <property type="entry name" value="MCP_transmembrane"/>
</dbReference>
<name>A0A9P7FZU3_9AGAR</name>
<keyword evidence="5" id="KW-0677">Repeat</keyword>
<dbReference type="InterPro" id="IPR050567">
    <property type="entry name" value="Mitochondrial_Carrier"/>
</dbReference>
<evidence type="ECO:0000256" key="7">
    <source>
        <dbReference type="ARBA" id="ARBA00023128"/>
    </source>
</evidence>
<sequence>MHAVATIVQEEKFVGLYKGITSPMATVALMNGLVFSSYRFFMKLQLAHADAIPTLTQITLAGMGSGIVSSQVIPHLFLAAL</sequence>
<evidence type="ECO:0000256" key="9">
    <source>
        <dbReference type="PROSITE-ProRule" id="PRU00282"/>
    </source>
</evidence>
<dbReference type="AlphaFoldDB" id="A0A9P7FZU3"/>
<dbReference type="EMBL" id="JABCKV010000339">
    <property type="protein sequence ID" value="KAG5641319.1"/>
    <property type="molecule type" value="Genomic_DNA"/>
</dbReference>
<keyword evidence="8 9" id="KW-0472">Membrane</keyword>
<evidence type="ECO:0000256" key="8">
    <source>
        <dbReference type="ARBA" id="ARBA00023136"/>
    </source>
</evidence>
<protein>
    <submittedName>
        <fullName evidence="12">Uncharacterized protein</fullName>
    </submittedName>
</protein>
<evidence type="ECO:0000313" key="12">
    <source>
        <dbReference type="EMBL" id="KAG5641319.1"/>
    </source>
</evidence>
<feature type="repeat" description="Solcar" evidence="9">
    <location>
        <begin position="1"/>
        <end position="44"/>
    </location>
</feature>
<keyword evidence="4 9" id="KW-0812">Transmembrane</keyword>
<accession>A0A9P7FZU3</accession>